<keyword evidence="4" id="KW-1185">Reference proteome</keyword>
<feature type="compositionally biased region" description="Polar residues" evidence="1">
    <location>
        <begin position="33"/>
        <end position="51"/>
    </location>
</feature>
<protein>
    <submittedName>
        <fullName evidence="2 3">Uncharacterized protein</fullName>
    </submittedName>
</protein>
<evidence type="ECO:0000313" key="2">
    <source>
        <dbReference type="EMBL" id="KLU91219.1"/>
    </source>
</evidence>
<dbReference type="AlphaFoldDB" id="A0A0C4EAR4"/>
<sequence length="102" mass="10772">MSASGNFPGMRSETSSTSGDSIHGTPVTDAASIHTSSNSPPRISSEKATTFSGGGPRPLRLVQENPDIKTAETTNKRASWIGWPFGKKEEPTPAFGGEPLRE</sequence>
<reference evidence="2" key="3">
    <citation type="submission" date="2011-03" db="EMBL/GenBank/DDBJ databases">
        <title>Annotation of Magnaporthe poae ATCC 64411.</title>
        <authorList>
            <person name="Ma L.-J."/>
            <person name="Dead R."/>
            <person name="Young S.K."/>
            <person name="Zeng Q."/>
            <person name="Gargeya S."/>
            <person name="Fitzgerald M."/>
            <person name="Haas B."/>
            <person name="Abouelleil A."/>
            <person name="Alvarado L."/>
            <person name="Arachchi H.M."/>
            <person name="Berlin A."/>
            <person name="Brown A."/>
            <person name="Chapman S.B."/>
            <person name="Chen Z."/>
            <person name="Dunbar C."/>
            <person name="Freedman E."/>
            <person name="Gearin G."/>
            <person name="Gellesch M."/>
            <person name="Goldberg J."/>
            <person name="Griggs A."/>
            <person name="Gujja S."/>
            <person name="Heiman D."/>
            <person name="Howarth C."/>
            <person name="Larson L."/>
            <person name="Lui A."/>
            <person name="MacDonald P.J.P."/>
            <person name="Mehta T."/>
            <person name="Montmayeur A."/>
            <person name="Murphy C."/>
            <person name="Neiman D."/>
            <person name="Pearson M."/>
            <person name="Priest M."/>
            <person name="Roberts A."/>
            <person name="Saif S."/>
            <person name="Shea T."/>
            <person name="Shenoy N."/>
            <person name="Sisk P."/>
            <person name="Stolte C."/>
            <person name="Sykes S."/>
            <person name="Yandava C."/>
            <person name="Wortman J."/>
            <person name="Nusbaum C."/>
            <person name="Birren B."/>
        </authorList>
    </citation>
    <scope>NUCLEOTIDE SEQUENCE</scope>
    <source>
        <strain evidence="2">ATCC 64411</strain>
    </source>
</reference>
<name>A0A0C4EAR4_MAGP6</name>
<dbReference type="eggNOG" id="ENOG502QVZ5">
    <property type="taxonomic scope" value="Eukaryota"/>
</dbReference>
<reference evidence="3" key="5">
    <citation type="submission" date="2015-06" db="UniProtKB">
        <authorList>
            <consortium name="EnsemblFungi"/>
        </authorList>
    </citation>
    <scope>IDENTIFICATION</scope>
    <source>
        <strain evidence="3">ATCC 64411</strain>
    </source>
</reference>
<organism evidence="3 4">
    <name type="scientific">Magnaporthiopsis poae (strain ATCC 64411 / 73-15)</name>
    <name type="common">Kentucky bluegrass fungus</name>
    <name type="synonym">Magnaporthe poae</name>
    <dbReference type="NCBI Taxonomy" id="644358"/>
    <lineage>
        <taxon>Eukaryota</taxon>
        <taxon>Fungi</taxon>
        <taxon>Dikarya</taxon>
        <taxon>Ascomycota</taxon>
        <taxon>Pezizomycotina</taxon>
        <taxon>Sordariomycetes</taxon>
        <taxon>Sordariomycetidae</taxon>
        <taxon>Magnaporthales</taxon>
        <taxon>Magnaporthaceae</taxon>
        <taxon>Magnaporthiopsis</taxon>
    </lineage>
</organism>
<evidence type="ECO:0000313" key="3">
    <source>
        <dbReference type="EnsemblFungi" id="MAPG_09741T0"/>
    </source>
</evidence>
<reference evidence="3" key="4">
    <citation type="journal article" date="2015" name="G3 (Bethesda)">
        <title>Genome sequences of three phytopathogenic species of the Magnaporthaceae family of fungi.</title>
        <authorList>
            <person name="Okagaki L.H."/>
            <person name="Nunes C.C."/>
            <person name="Sailsbery J."/>
            <person name="Clay B."/>
            <person name="Brown D."/>
            <person name="John T."/>
            <person name="Oh Y."/>
            <person name="Young N."/>
            <person name="Fitzgerald M."/>
            <person name="Haas B.J."/>
            <person name="Zeng Q."/>
            <person name="Young S."/>
            <person name="Adiconis X."/>
            <person name="Fan L."/>
            <person name="Levin J.Z."/>
            <person name="Mitchell T.K."/>
            <person name="Okubara P.A."/>
            <person name="Farman M.L."/>
            <person name="Kohn L.M."/>
            <person name="Birren B."/>
            <person name="Ma L.-J."/>
            <person name="Dean R.A."/>
        </authorList>
    </citation>
    <scope>NUCLEOTIDE SEQUENCE</scope>
    <source>
        <strain evidence="3">ATCC 64411 / 73-15</strain>
    </source>
</reference>
<accession>A0A0C4EAR4</accession>
<dbReference type="VEuPathDB" id="FungiDB:MAPG_09741"/>
<reference evidence="4" key="1">
    <citation type="submission" date="2010-05" db="EMBL/GenBank/DDBJ databases">
        <title>The genome sequence of Magnaporthe poae strain ATCC 64411.</title>
        <authorList>
            <person name="Ma L.-J."/>
            <person name="Dead R."/>
            <person name="Young S."/>
            <person name="Zeng Q."/>
            <person name="Koehrsen M."/>
            <person name="Alvarado L."/>
            <person name="Berlin A."/>
            <person name="Chapman S.B."/>
            <person name="Chen Z."/>
            <person name="Freedman E."/>
            <person name="Gellesch M."/>
            <person name="Goldberg J."/>
            <person name="Griggs A."/>
            <person name="Gujja S."/>
            <person name="Heilman E.R."/>
            <person name="Heiman D."/>
            <person name="Hepburn T."/>
            <person name="Howarth C."/>
            <person name="Jen D."/>
            <person name="Larson L."/>
            <person name="Mehta T."/>
            <person name="Neiman D."/>
            <person name="Pearson M."/>
            <person name="Roberts A."/>
            <person name="Saif S."/>
            <person name="Shea T."/>
            <person name="Shenoy N."/>
            <person name="Sisk P."/>
            <person name="Stolte C."/>
            <person name="Sykes S."/>
            <person name="Walk T."/>
            <person name="White J."/>
            <person name="Yandava C."/>
            <person name="Haas B."/>
            <person name="Nusbaum C."/>
            <person name="Birren B."/>
        </authorList>
    </citation>
    <scope>NUCLEOTIDE SEQUENCE [LARGE SCALE GENOMIC DNA]</scope>
    <source>
        <strain evidence="4">ATCC 64411 / 73-15</strain>
    </source>
</reference>
<evidence type="ECO:0000256" key="1">
    <source>
        <dbReference type="SAM" id="MobiDB-lite"/>
    </source>
</evidence>
<feature type="region of interest" description="Disordered" evidence="1">
    <location>
        <begin position="1"/>
        <end position="102"/>
    </location>
</feature>
<dbReference type="OrthoDB" id="2121319at2759"/>
<reference evidence="2" key="2">
    <citation type="submission" date="2010-05" db="EMBL/GenBank/DDBJ databases">
        <title>The Genome Sequence of Magnaporthe poae strain ATCC 64411.</title>
        <authorList>
            <consortium name="The Broad Institute Genome Sequencing Platform"/>
            <consortium name="Broad Institute Genome Sequencing Center for Infectious Disease"/>
            <person name="Ma L.-J."/>
            <person name="Dead R."/>
            <person name="Young S."/>
            <person name="Zeng Q."/>
            <person name="Koehrsen M."/>
            <person name="Alvarado L."/>
            <person name="Berlin A."/>
            <person name="Chapman S.B."/>
            <person name="Chen Z."/>
            <person name="Freedman E."/>
            <person name="Gellesch M."/>
            <person name="Goldberg J."/>
            <person name="Griggs A."/>
            <person name="Gujja S."/>
            <person name="Heilman E.R."/>
            <person name="Heiman D."/>
            <person name="Hepburn T."/>
            <person name="Howarth C."/>
            <person name="Jen D."/>
            <person name="Larson L."/>
            <person name="Mehta T."/>
            <person name="Neiman D."/>
            <person name="Pearson M."/>
            <person name="Roberts A."/>
            <person name="Saif S."/>
            <person name="Shea T."/>
            <person name="Shenoy N."/>
            <person name="Sisk P."/>
            <person name="Stolte C."/>
            <person name="Sykes S."/>
            <person name="Walk T."/>
            <person name="White J."/>
            <person name="Yandava C."/>
            <person name="Haas B."/>
            <person name="Nusbaum C."/>
            <person name="Birren B."/>
        </authorList>
    </citation>
    <scope>NUCLEOTIDE SEQUENCE</scope>
    <source>
        <strain evidence="2">ATCC 64411</strain>
    </source>
</reference>
<dbReference type="EMBL" id="GL876976">
    <property type="protein sequence ID" value="KLU91219.1"/>
    <property type="molecule type" value="Genomic_DNA"/>
</dbReference>
<gene>
    <name evidence="2" type="ORF">MAPG_09741</name>
</gene>
<dbReference type="Proteomes" id="UP000011715">
    <property type="component" value="Unassembled WGS sequence"/>
</dbReference>
<proteinExistence type="predicted"/>
<dbReference type="STRING" id="644358.A0A0C4EAR4"/>
<dbReference type="EMBL" id="ADBL01002491">
    <property type="status" value="NOT_ANNOTATED_CDS"/>
    <property type="molecule type" value="Genomic_DNA"/>
</dbReference>
<evidence type="ECO:0000313" key="4">
    <source>
        <dbReference type="Proteomes" id="UP000011715"/>
    </source>
</evidence>
<dbReference type="EnsemblFungi" id="MAPG_09741T0">
    <property type="protein sequence ID" value="MAPG_09741T0"/>
    <property type="gene ID" value="MAPG_09741"/>
</dbReference>